<dbReference type="EMBL" id="JRPN01000010">
    <property type="protein sequence ID" value="KGT79536.1"/>
    <property type="molecule type" value="Genomic_DNA"/>
</dbReference>
<sequence>MVDYDKHLRSAAWQEIRQRALAAAGHRCVLCAATEQLEAHHRTYDNLGDERDGDLTVLCHECHEVVTNMLRARRYAAKPVSYADIVRSIAATAPLFDPTDGEV</sequence>
<evidence type="ECO:0000313" key="1">
    <source>
        <dbReference type="EMBL" id="KGT79536.1"/>
    </source>
</evidence>
<organism evidence="1 2">
    <name type="scientific">Bradyrhizobium japonicum</name>
    <dbReference type="NCBI Taxonomy" id="375"/>
    <lineage>
        <taxon>Bacteria</taxon>
        <taxon>Pseudomonadati</taxon>
        <taxon>Pseudomonadota</taxon>
        <taxon>Alphaproteobacteria</taxon>
        <taxon>Hyphomicrobiales</taxon>
        <taxon>Nitrobacteraceae</taxon>
        <taxon>Bradyrhizobium</taxon>
    </lineage>
</organism>
<reference evidence="1 2" key="1">
    <citation type="submission" date="2014-09" db="EMBL/GenBank/DDBJ databases">
        <title>Draft genome of Bradyrhizobium japonicum Is-34.</title>
        <authorList>
            <person name="Tsurumaru H."/>
            <person name="Yamakawa T."/>
            <person name="Hashimoto S."/>
            <person name="Okizaki K."/>
            <person name="Kanesaki Y."/>
            <person name="Yoshikawa H."/>
            <person name="Yajima S."/>
        </authorList>
    </citation>
    <scope>NUCLEOTIDE SEQUENCE [LARGE SCALE GENOMIC DNA]</scope>
    <source>
        <strain evidence="1 2">Is-34</strain>
    </source>
</reference>
<proteinExistence type="predicted"/>
<gene>
    <name evidence="1" type="ORF">MA20_11700</name>
</gene>
<name>A0A0A3Y2F9_BRAJP</name>
<dbReference type="RefSeq" id="WP_041955265.1">
    <property type="nucleotide sequence ID" value="NZ_JRPN01000010.1"/>
</dbReference>
<evidence type="ECO:0000313" key="2">
    <source>
        <dbReference type="Proteomes" id="UP000030377"/>
    </source>
</evidence>
<protein>
    <recommendedName>
        <fullName evidence="3">HNH endonuclease</fullName>
    </recommendedName>
</protein>
<comment type="caution">
    <text evidence="1">The sequence shown here is derived from an EMBL/GenBank/DDBJ whole genome shotgun (WGS) entry which is preliminary data.</text>
</comment>
<dbReference type="AlphaFoldDB" id="A0A0A3Y2F9"/>
<accession>A0A0A3Y2F9</accession>
<dbReference type="Proteomes" id="UP000030377">
    <property type="component" value="Unassembled WGS sequence"/>
</dbReference>
<evidence type="ECO:0008006" key="3">
    <source>
        <dbReference type="Google" id="ProtNLM"/>
    </source>
</evidence>